<sequence>KEVRRYIKRYRKEAPNNEPVFVSIVTPHTRKNVTIRHGDETVTETVKVTGKLSGNMVSQTFKEAAHRIGISNGAGQCPLRPKRFRHIFRTMGEVAGIGTDTMGILGGWQTAVTQKYLSKSKGYFLSQYIKIEKLLTIFDNPNDLVTDERLAELKVQNEELNEELTKMKNKFEELDSRFESFNTTTDEIMGYLQRQVAETIERFSEEE</sequence>
<dbReference type="SUPFAM" id="SSF56349">
    <property type="entry name" value="DNA breaking-rejoining enzymes"/>
    <property type="match status" value="1"/>
</dbReference>
<evidence type="ECO:0000256" key="1">
    <source>
        <dbReference type="ARBA" id="ARBA00023172"/>
    </source>
</evidence>
<comment type="caution">
    <text evidence="3">The sequence shown here is derived from an EMBL/GenBank/DDBJ whole genome shotgun (WGS) entry which is preliminary data.</text>
</comment>
<reference evidence="3" key="1">
    <citation type="journal article" date="2014" name="Front. Microbiol.">
        <title>High frequency of phylogenetically diverse reductive dehalogenase-homologous genes in deep subseafloor sedimentary metagenomes.</title>
        <authorList>
            <person name="Kawai M."/>
            <person name="Futagami T."/>
            <person name="Toyoda A."/>
            <person name="Takaki Y."/>
            <person name="Nishi S."/>
            <person name="Hori S."/>
            <person name="Arai W."/>
            <person name="Tsubouchi T."/>
            <person name="Morono Y."/>
            <person name="Uchiyama I."/>
            <person name="Ito T."/>
            <person name="Fujiyama A."/>
            <person name="Inagaki F."/>
            <person name="Takami H."/>
        </authorList>
    </citation>
    <scope>NUCLEOTIDE SEQUENCE</scope>
    <source>
        <strain evidence="3">Expedition CK06-06</strain>
    </source>
</reference>
<dbReference type="AlphaFoldDB" id="X0VI96"/>
<dbReference type="Gene3D" id="1.10.443.10">
    <property type="entry name" value="Intergrase catalytic core"/>
    <property type="match status" value="1"/>
</dbReference>
<evidence type="ECO:0000313" key="3">
    <source>
        <dbReference type="EMBL" id="GAG17960.1"/>
    </source>
</evidence>
<feature type="coiled-coil region" evidence="2">
    <location>
        <begin position="150"/>
        <end position="177"/>
    </location>
</feature>
<dbReference type="GO" id="GO:0003677">
    <property type="term" value="F:DNA binding"/>
    <property type="evidence" value="ECO:0007669"/>
    <property type="project" value="InterPro"/>
</dbReference>
<name>X0VI96_9ZZZZ</name>
<accession>X0VI96</accession>
<dbReference type="InterPro" id="IPR011010">
    <property type="entry name" value="DNA_brk_join_enz"/>
</dbReference>
<keyword evidence="2" id="KW-0175">Coiled coil</keyword>
<dbReference type="GO" id="GO:0015074">
    <property type="term" value="P:DNA integration"/>
    <property type="evidence" value="ECO:0007669"/>
    <property type="project" value="InterPro"/>
</dbReference>
<proteinExistence type="predicted"/>
<feature type="non-terminal residue" evidence="3">
    <location>
        <position position="1"/>
    </location>
</feature>
<protein>
    <submittedName>
        <fullName evidence="3">Uncharacterized protein</fullName>
    </submittedName>
</protein>
<gene>
    <name evidence="3" type="ORF">S01H1_52673</name>
</gene>
<organism evidence="3">
    <name type="scientific">marine sediment metagenome</name>
    <dbReference type="NCBI Taxonomy" id="412755"/>
    <lineage>
        <taxon>unclassified sequences</taxon>
        <taxon>metagenomes</taxon>
        <taxon>ecological metagenomes</taxon>
    </lineage>
</organism>
<evidence type="ECO:0000256" key="2">
    <source>
        <dbReference type="SAM" id="Coils"/>
    </source>
</evidence>
<dbReference type="EMBL" id="BARS01034059">
    <property type="protein sequence ID" value="GAG17960.1"/>
    <property type="molecule type" value="Genomic_DNA"/>
</dbReference>
<dbReference type="InterPro" id="IPR013762">
    <property type="entry name" value="Integrase-like_cat_sf"/>
</dbReference>
<keyword evidence="1" id="KW-0233">DNA recombination</keyword>
<dbReference type="GO" id="GO:0006310">
    <property type="term" value="P:DNA recombination"/>
    <property type="evidence" value="ECO:0007669"/>
    <property type="project" value="UniProtKB-KW"/>
</dbReference>